<dbReference type="AlphaFoldDB" id="A0A645F3G9"/>
<reference evidence="1" key="1">
    <citation type="submission" date="2019-08" db="EMBL/GenBank/DDBJ databases">
        <authorList>
            <person name="Kucharzyk K."/>
            <person name="Murdoch R.W."/>
            <person name="Higgins S."/>
            <person name="Loffler F."/>
        </authorList>
    </citation>
    <scope>NUCLEOTIDE SEQUENCE</scope>
</reference>
<comment type="caution">
    <text evidence="1">The sequence shown here is derived from an EMBL/GenBank/DDBJ whole genome shotgun (WGS) entry which is preliminary data.</text>
</comment>
<dbReference type="EMBL" id="VSSQ01054436">
    <property type="protein sequence ID" value="MPN08390.1"/>
    <property type="molecule type" value="Genomic_DNA"/>
</dbReference>
<proteinExistence type="predicted"/>
<evidence type="ECO:0000313" key="1">
    <source>
        <dbReference type="EMBL" id="MPN08390.1"/>
    </source>
</evidence>
<organism evidence="1">
    <name type="scientific">bioreactor metagenome</name>
    <dbReference type="NCBI Taxonomy" id="1076179"/>
    <lineage>
        <taxon>unclassified sequences</taxon>
        <taxon>metagenomes</taxon>
        <taxon>ecological metagenomes</taxon>
    </lineage>
</organism>
<sequence length="234" mass="23862">MSTYTFSNVKNAHTINAAFAVDSYTITASARTGGSISPSGSTSVNSGSSKTFTITANSGYKISDVKVDGLSVGAPSTYTFSNVTSAHTISATFASAASLSAGSATLGDGGSGTLTSGTTKSGYGFTVSLPVTASYVSGTTVTASYNFTSAKTVSLEYVNGTWQFPVNSSSVTGARKIYIPVETTDGTYTITFTVRALDPQATALTGSNVYLTSTKSVTITVDGSMYQDDFTGNS</sequence>
<accession>A0A645F3G9</accession>
<name>A0A645F3G9_9ZZZZ</name>
<protein>
    <submittedName>
        <fullName evidence="1">Uncharacterized protein</fullName>
    </submittedName>
</protein>
<gene>
    <name evidence="1" type="ORF">SDC9_155672</name>
</gene>